<dbReference type="PANTHER" id="PTHR46796:SF6">
    <property type="entry name" value="ARAC SUBFAMILY"/>
    <property type="match status" value="1"/>
</dbReference>
<name>A0ABV7S0K7_9RHOB</name>
<keyword evidence="3" id="KW-0804">Transcription</keyword>
<dbReference type="RefSeq" id="WP_379029948.1">
    <property type="nucleotide sequence ID" value="NZ_JBHRXE010000022.1"/>
</dbReference>
<dbReference type="InterPro" id="IPR009057">
    <property type="entry name" value="Homeodomain-like_sf"/>
</dbReference>
<dbReference type="PROSITE" id="PS00041">
    <property type="entry name" value="HTH_ARAC_FAMILY_1"/>
    <property type="match status" value="1"/>
</dbReference>
<protein>
    <submittedName>
        <fullName evidence="5">Helix-turn-helix domain-containing protein</fullName>
    </submittedName>
</protein>
<keyword evidence="2" id="KW-0238">DNA-binding</keyword>
<reference evidence="6" key="1">
    <citation type="journal article" date="2019" name="Int. J. Syst. Evol. Microbiol.">
        <title>The Global Catalogue of Microorganisms (GCM) 10K type strain sequencing project: providing services to taxonomists for standard genome sequencing and annotation.</title>
        <authorList>
            <consortium name="The Broad Institute Genomics Platform"/>
            <consortium name="The Broad Institute Genome Sequencing Center for Infectious Disease"/>
            <person name="Wu L."/>
            <person name="Ma J."/>
        </authorList>
    </citation>
    <scope>NUCLEOTIDE SEQUENCE [LARGE SCALE GENOMIC DNA]</scope>
    <source>
        <strain evidence="6">VKM B-3226</strain>
    </source>
</reference>
<organism evidence="5 6">
    <name type="scientific">Paracoccus simplex</name>
    <dbReference type="NCBI Taxonomy" id="2086346"/>
    <lineage>
        <taxon>Bacteria</taxon>
        <taxon>Pseudomonadati</taxon>
        <taxon>Pseudomonadota</taxon>
        <taxon>Alphaproteobacteria</taxon>
        <taxon>Rhodobacterales</taxon>
        <taxon>Paracoccaceae</taxon>
        <taxon>Paracoccus</taxon>
    </lineage>
</organism>
<dbReference type="InterPro" id="IPR018062">
    <property type="entry name" value="HTH_AraC-typ_CS"/>
</dbReference>
<dbReference type="Pfam" id="PF12833">
    <property type="entry name" value="HTH_18"/>
    <property type="match status" value="1"/>
</dbReference>
<evidence type="ECO:0000259" key="4">
    <source>
        <dbReference type="PROSITE" id="PS01124"/>
    </source>
</evidence>
<evidence type="ECO:0000313" key="5">
    <source>
        <dbReference type="EMBL" id="MFC3569756.1"/>
    </source>
</evidence>
<feature type="domain" description="HTH araC/xylS-type" evidence="4">
    <location>
        <begin position="190"/>
        <end position="287"/>
    </location>
</feature>
<evidence type="ECO:0000256" key="3">
    <source>
        <dbReference type="ARBA" id="ARBA00023163"/>
    </source>
</evidence>
<dbReference type="PRINTS" id="PR00032">
    <property type="entry name" value="HTHARAC"/>
</dbReference>
<dbReference type="PANTHER" id="PTHR46796">
    <property type="entry name" value="HTH-TYPE TRANSCRIPTIONAL ACTIVATOR RHAS-RELATED"/>
    <property type="match status" value="1"/>
</dbReference>
<dbReference type="Gene3D" id="1.10.10.60">
    <property type="entry name" value="Homeodomain-like"/>
    <property type="match status" value="1"/>
</dbReference>
<dbReference type="InterPro" id="IPR018060">
    <property type="entry name" value="HTH_AraC"/>
</dbReference>
<evidence type="ECO:0000256" key="2">
    <source>
        <dbReference type="ARBA" id="ARBA00023125"/>
    </source>
</evidence>
<sequence length="297" mass="32791">MSGHALPISTYLARSPHAQMLGHVGLGFGCSATLWRNRDARISYDDPQGHTLSFYTRGGQGTRRLDRRGEAAHGWPGAVCLMPHGHASNWEITESFEFIHLHLPDDELRRSFAQICDRDSRLMQLADLTYVEAPELAAPFQALHGATRRADRLAAEAAMHELLGRIFTGGRYVTPDRRVLTGGLAPRRLRLVLDHVEANLAEPIQLRELAALAGLSEFHFQRSFRASCGVSPHRWITARRIRLAVRLIAARQPLAQVALACGFDSQSHLTRAFKAAMGVTPGRYRAEILAGAGPEQG</sequence>
<dbReference type="InterPro" id="IPR020449">
    <property type="entry name" value="Tscrpt_reg_AraC-type_HTH"/>
</dbReference>
<dbReference type="SUPFAM" id="SSF46689">
    <property type="entry name" value="Homeodomain-like"/>
    <property type="match status" value="2"/>
</dbReference>
<dbReference type="PROSITE" id="PS01124">
    <property type="entry name" value="HTH_ARAC_FAMILY_2"/>
    <property type="match status" value="1"/>
</dbReference>
<proteinExistence type="predicted"/>
<keyword evidence="6" id="KW-1185">Reference proteome</keyword>
<accession>A0ABV7S0K7</accession>
<evidence type="ECO:0000256" key="1">
    <source>
        <dbReference type="ARBA" id="ARBA00023015"/>
    </source>
</evidence>
<comment type="caution">
    <text evidence="5">The sequence shown here is derived from an EMBL/GenBank/DDBJ whole genome shotgun (WGS) entry which is preliminary data.</text>
</comment>
<evidence type="ECO:0000313" key="6">
    <source>
        <dbReference type="Proteomes" id="UP001595596"/>
    </source>
</evidence>
<dbReference type="Proteomes" id="UP001595596">
    <property type="component" value="Unassembled WGS sequence"/>
</dbReference>
<keyword evidence="1" id="KW-0805">Transcription regulation</keyword>
<dbReference type="SMART" id="SM00342">
    <property type="entry name" value="HTH_ARAC"/>
    <property type="match status" value="1"/>
</dbReference>
<dbReference type="InterPro" id="IPR050204">
    <property type="entry name" value="AraC_XylS_family_regulators"/>
</dbReference>
<dbReference type="EMBL" id="JBHRXE010000022">
    <property type="protein sequence ID" value="MFC3569756.1"/>
    <property type="molecule type" value="Genomic_DNA"/>
</dbReference>
<gene>
    <name evidence="5" type="ORF">ACFOMP_09860</name>
</gene>